<sequence length="253" mass="29137">MAFGVALILDFGNNIAQGFLELYKWHLTKNPTTPKPHIVPFWFPFDKDAHYIPAMAYEIWHIFQTLAINGAVQALINAVMVFLRANLKILQYHIRNFDKTEPEKNLKKLIIRHQELIEWVHNLDGSFKNILLLEYCVTSLQLATTLIQIIEGLNIAFNGTFFMHCLLQLFGLAWNANEILIESSVGLLRALYQSNWYNRGKKVSFLIYFMMMRCSRPLVMRIGPLGIMNLNAAISRAKLAYTCLSVLKVTTEE</sequence>
<dbReference type="PANTHER" id="PTHR21137:SF35">
    <property type="entry name" value="ODORANT RECEPTOR 19A-RELATED"/>
    <property type="match status" value="1"/>
</dbReference>
<evidence type="ECO:0000256" key="4">
    <source>
        <dbReference type="ARBA" id="ARBA00022692"/>
    </source>
</evidence>
<dbReference type="GO" id="GO:0005886">
    <property type="term" value="C:plasma membrane"/>
    <property type="evidence" value="ECO:0007669"/>
    <property type="project" value="UniProtKB-SubCell"/>
</dbReference>
<evidence type="ECO:0000256" key="5">
    <source>
        <dbReference type="ARBA" id="ARBA00022725"/>
    </source>
</evidence>
<evidence type="ECO:0000256" key="9">
    <source>
        <dbReference type="ARBA" id="ARBA00023224"/>
    </source>
</evidence>
<dbReference type="GO" id="GO:0004984">
    <property type="term" value="F:olfactory receptor activity"/>
    <property type="evidence" value="ECO:0007669"/>
    <property type="project" value="InterPro"/>
</dbReference>
<keyword evidence="2" id="KW-1003">Cell membrane</keyword>
<evidence type="ECO:0000256" key="7">
    <source>
        <dbReference type="ARBA" id="ARBA00023136"/>
    </source>
</evidence>
<dbReference type="GO" id="GO:0007165">
    <property type="term" value="P:signal transduction"/>
    <property type="evidence" value="ECO:0007669"/>
    <property type="project" value="UniProtKB-KW"/>
</dbReference>
<dbReference type="AlphaFoldDB" id="A0A9N9MLV6"/>
<keyword evidence="11" id="KW-1185">Reference proteome</keyword>
<evidence type="ECO:0000256" key="3">
    <source>
        <dbReference type="ARBA" id="ARBA00022606"/>
    </source>
</evidence>
<evidence type="ECO:0000313" key="11">
    <source>
        <dbReference type="Proteomes" id="UP001152799"/>
    </source>
</evidence>
<evidence type="ECO:0000256" key="2">
    <source>
        <dbReference type="ARBA" id="ARBA00022475"/>
    </source>
</evidence>
<keyword evidence="5" id="KW-0552">Olfaction</keyword>
<keyword evidence="9" id="KW-0807">Transducer</keyword>
<evidence type="ECO:0000313" key="10">
    <source>
        <dbReference type="EMBL" id="CAG9762954.1"/>
    </source>
</evidence>
<reference evidence="10" key="1">
    <citation type="submission" date="2022-01" db="EMBL/GenBank/DDBJ databases">
        <authorList>
            <person name="King R."/>
        </authorList>
    </citation>
    <scope>NUCLEOTIDE SEQUENCE</scope>
</reference>
<dbReference type="PANTHER" id="PTHR21137">
    <property type="entry name" value="ODORANT RECEPTOR"/>
    <property type="match status" value="1"/>
</dbReference>
<keyword evidence="6" id="KW-1133">Transmembrane helix</keyword>
<protein>
    <submittedName>
        <fullName evidence="10">Uncharacterized protein</fullName>
    </submittedName>
</protein>
<accession>A0A9N9MLV6</accession>
<dbReference type="Pfam" id="PF02949">
    <property type="entry name" value="7tm_6"/>
    <property type="match status" value="1"/>
</dbReference>
<evidence type="ECO:0000256" key="6">
    <source>
        <dbReference type="ARBA" id="ARBA00022989"/>
    </source>
</evidence>
<dbReference type="EMBL" id="OU892288">
    <property type="protein sequence ID" value="CAG9762954.1"/>
    <property type="molecule type" value="Genomic_DNA"/>
</dbReference>
<dbReference type="Proteomes" id="UP001152799">
    <property type="component" value="Chromosome 12"/>
</dbReference>
<keyword evidence="4" id="KW-0812">Transmembrane</keyword>
<organism evidence="10 11">
    <name type="scientific">Ceutorhynchus assimilis</name>
    <name type="common">cabbage seed weevil</name>
    <dbReference type="NCBI Taxonomy" id="467358"/>
    <lineage>
        <taxon>Eukaryota</taxon>
        <taxon>Metazoa</taxon>
        <taxon>Ecdysozoa</taxon>
        <taxon>Arthropoda</taxon>
        <taxon>Hexapoda</taxon>
        <taxon>Insecta</taxon>
        <taxon>Pterygota</taxon>
        <taxon>Neoptera</taxon>
        <taxon>Endopterygota</taxon>
        <taxon>Coleoptera</taxon>
        <taxon>Polyphaga</taxon>
        <taxon>Cucujiformia</taxon>
        <taxon>Curculionidae</taxon>
        <taxon>Ceutorhynchinae</taxon>
        <taxon>Ceutorhynchus</taxon>
    </lineage>
</organism>
<evidence type="ECO:0000256" key="8">
    <source>
        <dbReference type="ARBA" id="ARBA00023170"/>
    </source>
</evidence>
<dbReference type="OrthoDB" id="8117390at2759"/>
<keyword evidence="7" id="KW-0472">Membrane</keyword>
<keyword evidence="8" id="KW-0675">Receptor</keyword>
<dbReference type="GO" id="GO:0005549">
    <property type="term" value="F:odorant binding"/>
    <property type="evidence" value="ECO:0007669"/>
    <property type="project" value="InterPro"/>
</dbReference>
<gene>
    <name evidence="10" type="ORF">CEUTPL_LOCUS3625</name>
</gene>
<evidence type="ECO:0000256" key="1">
    <source>
        <dbReference type="ARBA" id="ARBA00004651"/>
    </source>
</evidence>
<keyword evidence="3" id="KW-0716">Sensory transduction</keyword>
<dbReference type="InterPro" id="IPR004117">
    <property type="entry name" value="7tm6_olfct_rcpt"/>
</dbReference>
<name>A0A9N9MLV6_9CUCU</name>
<comment type="subcellular location">
    <subcellularLocation>
        <location evidence="1">Cell membrane</location>
        <topology evidence="1">Multi-pass membrane protein</topology>
    </subcellularLocation>
</comment>
<proteinExistence type="predicted"/>